<evidence type="ECO:0000313" key="3">
    <source>
        <dbReference type="Proteomes" id="UP000019678"/>
    </source>
</evidence>
<dbReference type="OrthoDB" id="5366167at2"/>
<dbReference type="Pfam" id="PF01370">
    <property type="entry name" value="Epimerase"/>
    <property type="match status" value="1"/>
</dbReference>
<name>A0A017T265_9BACT</name>
<evidence type="ECO:0000259" key="1">
    <source>
        <dbReference type="Pfam" id="PF01370"/>
    </source>
</evidence>
<dbReference type="EMBL" id="ASRX01000048">
    <property type="protein sequence ID" value="EYF03338.1"/>
    <property type="molecule type" value="Genomic_DNA"/>
</dbReference>
<dbReference type="SUPFAM" id="SSF51735">
    <property type="entry name" value="NAD(P)-binding Rossmann-fold domains"/>
    <property type="match status" value="1"/>
</dbReference>
<dbReference type="STRING" id="1192034.CAP_5670"/>
<dbReference type="AlphaFoldDB" id="A0A017T265"/>
<accession>A0A017T265</accession>
<protein>
    <submittedName>
        <fullName evidence="2">Oxidoreductase</fullName>
    </submittedName>
</protein>
<dbReference type="InterPro" id="IPR001509">
    <property type="entry name" value="Epimerase_deHydtase"/>
</dbReference>
<dbReference type="GO" id="GO:0004029">
    <property type="term" value="F:aldehyde dehydrogenase (NAD+) activity"/>
    <property type="evidence" value="ECO:0007669"/>
    <property type="project" value="TreeGrafter"/>
</dbReference>
<dbReference type="eggNOG" id="COG0451">
    <property type="taxonomic scope" value="Bacteria"/>
</dbReference>
<sequence length="335" mass="36385">MPSLVHDALRDVPILVTGASGFIGGRLTERLASEEGARVDGTGRSFREEARLRSAGVTLCPADVRDRTAMERLCHGKQIVVHLAAWVQRGRGGEADAYAINIDATRVLIEAAAAAGVRRFVLVSTVAAYGLPVVDDIDESVPLDTHQGDLYGRTKALGEQAAEEAAARAGLSLTILRPAMVIGPGSPGWTTGMLRLVQRGVPVLYGKSGFAYPVYIDDVVDAILLAATRPEATGQAFNVSGPSVEWATFFGHYGRMLGKSPRRVPMAVARAIAWANETFKLGIPLTTLRLRTYVRRLRYPTQKAEQLLGWKPRVSLDEGMRRSEAWLREEGLLRT</sequence>
<gene>
    <name evidence="2" type="ORF">CAP_5670</name>
</gene>
<reference evidence="2 3" key="1">
    <citation type="submission" date="2013-05" db="EMBL/GenBank/DDBJ databases">
        <title>Genome assembly of Chondromyces apiculatus DSM 436.</title>
        <authorList>
            <person name="Sharma G."/>
            <person name="Khatri I."/>
            <person name="Kaur C."/>
            <person name="Mayilraj S."/>
            <person name="Subramanian S."/>
        </authorList>
    </citation>
    <scope>NUCLEOTIDE SEQUENCE [LARGE SCALE GENOMIC DNA]</scope>
    <source>
        <strain evidence="2 3">DSM 436</strain>
    </source>
</reference>
<organism evidence="2 3">
    <name type="scientific">Chondromyces apiculatus DSM 436</name>
    <dbReference type="NCBI Taxonomy" id="1192034"/>
    <lineage>
        <taxon>Bacteria</taxon>
        <taxon>Pseudomonadati</taxon>
        <taxon>Myxococcota</taxon>
        <taxon>Polyangia</taxon>
        <taxon>Polyangiales</taxon>
        <taxon>Polyangiaceae</taxon>
        <taxon>Chondromyces</taxon>
    </lineage>
</organism>
<comment type="caution">
    <text evidence="2">The sequence shown here is derived from an EMBL/GenBank/DDBJ whole genome shotgun (WGS) entry which is preliminary data.</text>
</comment>
<dbReference type="PANTHER" id="PTHR48079:SF6">
    <property type="entry name" value="NAD(P)-BINDING DOMAIN-CONTAINING PROTEIN-RELATED"/>
    <property type="match status" value="1"/>
</dbReference>
<dbReference type="InterPro" id="IPR051783">
    <property type="entry name" value="NAD(P)-dependent_oxidoreduct"/>
</dbReference>
<dbReference type="GO" id="GO:0005737">
    <property type="term" value="C:cytoplasm"/>
    <property type="evidence" value="ECO:0007669"/>
    <property type="project" value="TreeGrafter"/>
</dbReference>
<keyword evidence="3" id="KW-1185">Reference proteome</keyword>
<dbReference type="PANTHER" id="PTHR48079">
    <property type="entry name" value="PROTEIN YEEZ"/>
    <property type="match status" value="1"/>
</dbReference>
<dbReference type="Gene3D" id="3.40.50.720">
    <property type="entry name" value="NAD(P)-binding Rossmann-like Domain"/>
    <property type="match status" value="1"/>
</dbReference>
<dbReference type="Proteomes" id="UP000019678">
    <property type="component" value="Unassembled WGS sequence"/>
</dbReference>
<feature type="domain" description="NAD-dependent epimerase/dehydratase" evidence="1">
    <location>
        <begin position="14"/>
        <end position="239"/>
    </location>
</feature>
<dbReference type="RefSeq" id="WP_052376021.1">
    <property type="nucleotide sequence ID" value="NZ_ASRX01000048.1"/>
</dbReference>
<evidence type="ECO:0000313" key="2">
    <source>
        <dbReference type="EMBL" id="EYF03338.1"/>
    </source>
</evidence>
<proteinExistence type="predicted"/>
<dbReference type="InterPro" id="IPR036291">
    <property type="entry name" value="NAD(P)-bd_dom_sf"/>
</dbReference>